<dbReference type="Gene3D" id="3.40.50.300">
    <property type="entry name" value="P-loop containing nucleotide triphosphate hydrolases"/>
    <property type="match status" value="2"/>
</dbReference>
<feature type="coiled-coil region" evidence="9">
    <location>
        <begin position="405"/>
        <end position="504"/>
    </location>
</feature>
<keyword evidence="4" id="KW-0498">Mitosis</keyword>
<dbReference type="EMBL" id="CDQK01000007">
    <property type="protein sequence ID" value="CEP24893.1"/>
    <property type="molecule type" value="Genomic_DNA"/>
</dbReference>
<dbReference type="AlphaFoldDB" id="A0A0H5C9B1"/>
<reference evidence="12" key="1">
    <citation type="journal article" date="2015" name="J. Biotechnol.">
        <title>The structure of the Cyberlindnera jadinii genome and its relation to Candida utilis analyzed by the occurrence of single nucleotide polymorphisms.</title>
        <authorList>
            <person name="Rupp O."/>
            <person name="Brinkrolf K."/>
            <person name="Buerth C."/>
            <person name="Kunigo M."/>
            <person name="Schneider J."/>
            <person name="Jaenicke S."/>
            <person name="Goesmann A."/>
            <person name="Puehler A."/>
            <person name="Jaeger K.-E."/>
            <person name="Ernst J.F."/>
        </authorList>
    </citation>
    <scope>NUCLEOTIDE SEQUENCE [LARGE SCALE GENOMIC DNA]</scope>
    <source>
        <strain evidence="12">ATCC 18201 / CBS 1600 / BCRC 20928 / JCM 3617 / NBRC 0987 / NRRL Y-1542</strain>
    </source>
</reference>
<dbReference type="SUPFAM" id="SSF52540">
    <property type="entry name" value="P-loop containing nucleoside triphosphate hydrolases"/>
    <property type="match status" value="1"/>
</dbReference>
<gene>
    <name evidence="11" type="primary">sudA</name>
    <name evidence="11" type="ORF">BN1211_5834</name>
</gene>
<protein>
    <recommendedName>
        <fullName evidence="8">Structural maintenance of chromosomes protein</fullName>
    </recommendedName>
</protein>
<evidence type="ECO:0000256" key="6">
    <source>
        <dbReference type="ARBA" id="ARBA00023242"/>
    </source>
</evidence>
<dbReference type="FunFam" id="3.40.50.300:FF:000424">
    <property type="entry name" value="Structural maintenance of chromosomes 3"/>
    <property type="match status" value="1"/>
</dbReference>
<dbReference type="InterPro" id="IPR041741">
    <property type="entry name" value="SMC3_ABC_euk"/>
</dbReference>
<feature type="domain" description="SMC hinge" evidence="10">
    <location>
        <begin position="523"/>
        <end position="635"/>
    </location>
</feature>
<dbReference type="GO" id="GO:0051301">
    <property type="term" value="P:cell division"/>
    <property type="evidence" value="ECO:0007669"/>
    <property type="project" value="UniProtKB-KW"/>
</dbReference>
<dbReference type="InterPro" id="IPR027417">
    <property type="entry name" value="P-loop_NTPase"/>
</dbReference>
<dbReference type="SMR" id="A0A0H5C9B1"/>
<evidence type="ECO:0000256" key="2">
    <source>
        <dbReference type="ARBA" id="ARBA00005917"/>
    </source>
</evidence>
<evidence type="ECO:0000256" key="5">
    <source>
        <dbReference type="ARBA" id="ARBA00023054"/>
    </source>
</evidence>
<comment type="similarity">
    <text evidence="2">Belongs to the SMC family. SMC3 subfamily.</text>
</comment>
<dbReference type="InterPro" id="IPR036277">
    <property type="entry name" value="SMC_hinge_sf"/>
</dbReference>
<keyword evidence="7" id="KW-0131">Cell cycle</keyword>
<keyword evidence="5 9" id="KW-0175">Coiled coil</keyword>
<feature type="coiled-coil region" evidence="9">
    <location>
        <begin position="322"/>
        <end position="370"/>
    </location>
</feature>
<accession>A0A0H5C9B1</accession>
<evidence type="ECO:0000256" key="3">
    <source>
        <dbReference type="ARBA" id="ARBA00022618"/>
    </source>
</evidence>
<evidence type="ECO:0000313" key="12">
    <source>
        <dbReference type="Proteomes" id="UP000038830"/>
    </source>
</evidence>
<dbReference type="Proteomes" id="UP000038830">
    <property type="component" value="Unassembled WGS sequence"/>
</dbReference>
<name>A0A0H5C9B1_CYBJN</name>
<dbReference type="PANTHER" id="PTHR43977">
    <property type="entry name" value="STRUCTURAL MAINTENANCE OF CHROMOSOMES PROTEIN 3"/>
    <property type="match status" value="1"/>
</dbReference>
<dbReference type="Pfam" id="PF02463">
    <property type="entry name" value="SMC_N"/>
    <property type="match status" value="1"/>
</dbReference>
<evidence type="ECO:0000259" key="10">
    <source>
        <dbReference type="SMART" id="SM00968"/>
    </source>
</evidence>
<dbReference type="InterPro" id="IPR010935">
    <property type="entry name" value="SMC_hinge"/>
</dbReference>
<feature type="coiled-coil region" evidence="9">
    <location>
        <begin position="164"/>
        <end position="212"/>
    </location>
</feature>
<dbReference type="GO" id="GO:0007059">
    <property type="term" value="P:chromosome segregation"/>
    <property type="evidence" value="ECO:0007669"/>
    <property type="project" value="UniProtKB-ARBA"/>
</dbReference>
<dbReference type="SMART" id="SM00968">
    <property type="entry name" value="SMC_hinge"/>
    <property type="match status" value="1"/>
</dbReference>
<evidence type="ECO:0000256" key="8">
    <source>
        <dbReference type="PIRNR" id="PIRNR005719"/>
    </source>
</evidence>
<evidence type="ECO:0000256" key="1">
    <source>
        <dbReference type="ARBA" id="ARBA00004123"/>
    </source>
</evidence>
<dbReference type="InterPro" id="IPR003395">
    <property type="entry name" value="RecF/RecN/SMC_N"/>
</dbReference>
<dbReference type="InterPro" id="IPR024704">
    <property type="entry name" value="SMC"/>
</dbReference>
<dbReference type="FunFam" id="3.40.50.300:FF:000370">
    <property type="entry name" value="Structural maintenance of chromosomes 3"/>
    <property type="match status" value="1"/>
</dbReference>
<dbReference type="Gene3D" id="3.30.70.1620">
    <property type="match status" value="1"/>
</dbReference>
<evidence type="ECO:0000313" key="11">
    <source>
        <dbReference type="EMBL" id="CEP24893.1"/>
    </source>
</evidence>
<proteinExistence type="inferred from homology"/>
<dbReference type="GO" id="GO:0051276">
    <property type="term" value="P:chromosome organization"/>
    <property type="evidence" value="ECO:0007669"/>
    <property type="project" value="InterPro"/>
</dbReference>
<dbReference type="GO" id="GO:0005634">
    <property type="term" value="C:nucleus"/>
    <property type="evidence" value="ECO:0007669"/>
    <property type="project" value="UniProtKB-SubCell"/>
</dbReference>
<dbReference type="GO" id="GO:0005694">
    <property type="term" value="C:chromosome"/>
    <property type="evidence" value="ECO:0007669"/>
    <property type="project" value="InterPro"/>
</dbReference>
<evidence type="ECO:0000256" key="4">
    <source>
        <dbReference type="ARBA" id="ARBA00022776"/>
    </source>
</evidence>
<dbReference type="GO" id="GO:0016887">
    <property type="term" value="F:ATP hydrolysis activity"/>
    <property type="evidence" value="ECO:0007669"/>
    <property type="project" value="InterPro"/>
</dbReference>
<keyword evidence="6 8" id="KW-0539">Nucleus</keyword>
<dbReference type="Gene3D" id="1.20.1060.20">
    <property type="match status" value="1"/>
</dbReference>
<evidence type="ECO:0000256" key="7">
    <source>
        <dbReference type="ARBA" id="ARBA00023306"/>
    </source>
</evidence>
<dbReference type="PIRSF" id="PIRSF005719">
    <property type="entry name" value="SMC"/>
    <property type="match status" value="1"/>
</dbReference>
<evidence type="ECO:0000256" key="9">
    <source>
        <dbReference type="SAM" id="Coils"/>
    </source>
</evidence>
<keyword evidence="3" id="KW-0132">Cell division</keyword>
<dbReference type="SUPFAM" id="SSF75553">
    <property type="entry name" value="Smc hinge domain"/>
    <property type="match status" value="1"/>
</dbReference>
<comment type="subcellular location">
    <subcellularLocation>
        <location evidence="1 8">Nucleus</location>
    </subcellularLocation>
</comment>
<sequence>MHIKRIVIQGFKTYKNTTTIDDLSPAHNVVVGRNGSGKSNFFAAIRFVLSDQYTRMTKEERQGLIHEGSGTVLSAFVEIVFENSDGRFPTGKDEVVIRRTIGLKKDDYSLDYKSSTRTDVMQLLESAGFSKSNPYYIVPQGRITALTNAKDQERLNLLKEVAGAKVFENKLKESQKEMTRTKVQRDKVDEMLEFIQERLADLDSEKDELKKFQDLERDKKIYEFILYDHDLDDITTSIDEIDSEYQNAVENSHKFVENLEKREALVLQLNKSIDSAKHKQKLLSIDYDQQNSIVNDITKKLYRKTAELSEAKELFASEQKTIKTATKAIDQIRSKIQDTKNSIASKKPEVEQLKSLEKQLRLEISQAKTKQNLLYSKQGRYSMFNNKSDRNSWIESQMNQLKTDKSMKESLIATTESELSNLKQELSTVVDQIHDIQDSINGPTAQAEILEIEEKIASLRDQYSRENDQRKALWREENRCKTILDSLREDLNKAERQVGQTMDRQLANGLQAIKRITARLGLTGVYGALGELIQVNQKYRTAVEVIAGNSLFHVIVDNDDTATTLMNELIREKAGRVTFIPLNRLQVKDQVYPDSNDCVPLIKKIGFNPEIEAAVKQTFGKTIVTIDLERGYELSREFKLNAITLDGDKADRKGVLTGGYYDFRKSRMEAMKTRQEKSNEFSSQEVELLKIKSSIDKKGQEILRISNELTALHSSYDELVSSKNSFKSTLSNKLNEKFKLEESLKLLEQQITQNRALVVTLETKLDDFERELASDFEEDLSIEEKNELELLNKTLSQLDTKLNSTIDDILVRDSELTKLTLELGENLEPRLQELLKRQEQKDSVTNGGLINKLEQEVAMYHEELANAESSLIEVRTKSEGNNAELKKFHEELTAADAQQRKLIKTLENFQRNSEKYMSKRQILTKRREDIQAKIRQLGTLPDAAFNQDDEFDVDELLRKLAVVTKGLEKFSHVNRKALEQYMNFTKQRDSLVERRKELDKSEKSIMDLMDHLSERKNDAIEKTFNKVSVSFSEVFEKLVPKGVGHLIMQRHNKDTASSQYDDYENDIGHEDDESSIDNYSGVSIQVSFNSKNDEQQRIEQLSGGQKSLCAIALILAIQKSDPAPFYLFDEVDANLDTQYRTAVADMIHELSANAQFICTTFRPEMLQVANKFYGVMFNNKISSVSEITQSEAMGFIEGQQQQRQ</sequence>
<dbReference type="GO" id="GO:0005524">
    <property type="term" value="F:ATP binding"/>
    <property type="evidence" value="ECO:0007669"/>
    <property type="project" value="InterPro"/>
</dbReference>
<dbReference type="CDD" id="cd03272">
    <property type="entry name" value="ABC_SMC3_euk"/>
    <property type="match status" value="1"/>
</dbReference>
<organism evidence="11 12">
    <name type="scientific">Cyberlindnera jadinii (strain ATCC 18201 / CBS 1600 / BCRC 20928 / JCM 3617 / NBRC 0987 / NRRL Y-1542)</name>
    <name type="common">Torula yeast</name>
    <name type="synonym">Candida utilis</name>
    <dbReference type="NCBI Taxonomy" id="983966"/>
    <lineage>
        <taxon>Eukaryota</taxon>
        <taxon>Fungi</taxon>
        <taxon>Dikarya</taxon>
        <taxon>Ascomycota</taxon>
        <taxon>Saccharomycotina</taxon>
        <taxon>Saccharomycetes</taxon>
        <taxon>Phaffomycetales</taxon>
        <taxon>Phaffomycetaceae</taxon>
        <taxon>Cyberlindnera</taxon>
    </lineage>
</organism>
<dbReference type="Pfam" id="PF06470">
    <property type="entry name" value="SMC_hinge"/>
    <property type="match status" value="1"/>
</dbReference>